<dbReference type="EMBL" id="JACCBK010000001">
    <property type="protein sequence ID" value="NYD88097.1"/>
    <property type="molecule type" value="Genomic_DNA"/>
</dbReference>
<sequence>MSAGATPVGVPGTDVQVVVLPDGTPWRTDPQVRTAVAATVTTVLLDGAADGTAVGALPDAPRPARVDALVATLLAPGCHTVPVGAGRVGVSASHEAGRTYVAVAPDAVVVDACALDRWAQVDAVLDDAFTAAEREALRTPWDRVRAWTALECAVKAGRADLLRPHEREPLVALGADGRPVVPGDGVGLHLVRHEGRLRAVCVRVALVAPVDAPATGDGTRTVAPTVTGPLTAAAGRALVGART</sequence>
<reference evidence="2 3" key="1">
    <citation type="submission" date="2020-07" db="EMBL/GenBank/DDBJ databases">
        <title>Sequencing the genomes of 1000 actinobacteria strains.</title>
        <authorList>
            <person name="Klenk H.-P."/>
        </authorList>
    </citation>
    <scope>NUCLEOTIDE SEQUENCE [LARGE SCALE GENOMIC DNA]</scope>
    <source>
        <strain evidence="2 3">DSM 24482</strain>
    </source>
</reference>
<protein>
    <recommendedName>
        <fullName evidence="5">4'-phosphopantetheinyl transferase domain-containing protein</fullName>
    </recommendedName>
</protein>
<keyword evidence="4" id="KW-1185">Reference proteome</keyword>
<name>A0A7Y9JZP0_9CELL</name>
<organism evidence="2 3">
    <name type="scientific">Cellulomonas oligotrophica</name>
    <dbReference type="NCBI Taxonomy" id="931536"/>
    <lineage>
        <taxon>Bacteria</taxon>
        <taxon>Bacillati</taxon>
        <taxon>Actinomycetota</taxon>
        <taxon>Actinomycetes</taxon>
        <taxon>Micrococcales</taxon>
        <taxon>Cellulomonadaceae</taxon>
        <taxon>Cellulomonas</taxon>
    </lineage>
</organism>
<dbReference type="Proteomes" id="UP000618382">
    <property type="component" value="Unassembled WGS sequence"/>
</dbReference>
<gene>
    <name evidence="2" type="ORF">BKA21_003646</name>
    <name evidence="1" type="ORF">Col01nite_27640</name>
</gene>
<evidence type="ECO:0000313" key="2">
    <source>
        <dbReference type="EMBL" id="NYD88097.1"/>
    </source>
</evidence>
<reference evidence="1 4" key="2">
    <citation type="submission" date="2021-01" db="EMBL/GenBank/DDBJ databases">
        <title>Whole genome shotgun sequence of Cellulomonas oligotrophica NBRC 109435.</title>
        <authorList>
            <person name="Komaki H."/>
            <person name="Tamura T."/>
        </authorList>
    </citation>
    <scope>NUCLEOTIDE SEQUENCE [LARGE SCALE GENOMIC DNA]</scope>
    <source>
        <strain evidence="1 4">NBRC 109435</strain>
    </source>
</reference>
<evidence type="ECO:0000313" key="3">
    <source>
        <dbReference type="Proteomes" id="UP000577956"/>
    </source>
</evidence>
<dbReference type="EMBL" id="BONN01000008">
    <property type="protein sequence ID" value="GIG33605.1"/>
    <property type="molecule type" value="Genomic_DNA"/>
</dbReference>
<dbReference type="AlphaFoldDB" id="A0A7Y9JZP0"/>
<evidence type="ECO:0008006" key="5">
    <source>
        <dbReference type="Google" id="ProtNLM"/>
    </source>
</evidence>
<proteinExistence type="predicted"/>
<comment type="caution">
    <text evidence="2">The sequence shown here is derived from an EMBL/GenBank/DDBJ whole genome shotgun (WGS) entry which is preliminary data.</text>
</comment>
<evidence type="ECO:0000313" key="4">
    <source>
        <dbReference type="Proteomes" id="UP000618382"/>
    </source>
</evidence>
<dbReference type="Proteomes" id="UP000577956">
    <property type="component" value="Unassembled WGS sequence"/>
</dbReference>
<accession>A0A7Y9JZP0</accession>
<dbReference type="RefSeq" id="WP_170209116.1">
    <property type="nucleotide sequence ID" value="NZ_BAABFI010000006.1"/>
</dbReference>
<evidence type="ECO:0000313" key="1">
    <source>
        <dbReference type="EMBL" id="GIG33605.1"/>
    </source>
</evidence>